<organism evidence="3 4">
    <name type="scientific">Metabacillus elymi</name>
    <dbReference type="NCBI Taxonomy" id="2745198"/>
    <lineage>
        <taxon>Bacteria</taxon>
        <taxon>Bacillati</taxon>
        <taxon>Bacillota</taxon>
        <taxon>Bacilli</taxon>
        <taxon>Bacillales</taxon>
        <taxon>Bacillaceae</taxon>
        <taxon>Metabacillus</taxon>
    </lineage>
</organism>
<evidence type="ECO:0000256" key="1">
    <source>
        <dbReference type="SAM" id="MobiDB-lite"/>
    </source>
</evidence>
<dbReference type="NCBIfam" id="NF033223">
    <property type="entry name" value="YHYH_alt"/>
    <property type="match status" value="1"/>
</dbReference>
<proteinExistence type="predicted"/>
<feature type="signal peptide" evidence="2">
    <location>
        <begin position="1"/>
        <end position="22"/>
    </location>
</feature>
<protein>
    <submittedName>
        <fullName evidence="3">YHYH domain-containing protein</fullName>
    </submittedName>
</protein>
<keyword evidence="4" id="KW-1185">Reference proteome</keyword>
<feature type="chain" id="PRO_5046601718" evidence="2">
    <location>
        <begin position="23"/>
        <end position="408"/>
    </location>
</feature>
<feature type="region of interest" description="Disordered" evidence="1">
    <location>
        <begin position="52"/>
        <end position="78"/>
    </location>
</feature>
<gene>
    <name evidence="3" type="ORF">HUW50_20415</name>
</gene>
<dbReference type="InterPro" id="IPR047773">
    <property type="entry name" value="YHYH_dom_bact"/>
</dbReference>
<keyword evidence="2" id="KW-0732">Signal</keyword>
<accession>A0ABX6S8E6</accession>
<dbReference type="Proteomes" id="UP000515490">
    <property type="component" value="Chromosome"/>
</dbReference>
<reference evidence="3 4" key="1">
    <citation type="submission" date="2020-06" db="EMBL/GenBank/DDBJ databases">
        <title>Metabacillus dokdonensis sp. nov., isolated from the rhizosphere of Elymus tsukushiensis, a plant native to the Dokdo Islands, Republic of Korea.</title>
        <authorList>
            <person name="Lee S.Y."/>
            <person name="Hwang Y.J."/>
            <person name="Son J.S."/>
            <person name="Ghim S.Y."/>
        </authorList>
    </citation>
    <scope>NUCLEOTIDE SEQUENCE [LARGE SCALE GENOMIC DNA]</scope>
    <source>
        <strain evidence="3 4">KUDC1714</strain>
    </source>
</reference>
<name>A0ABX6S8E6_9BACI</name>
<evidence type="ECO:0000256" key="2">
    <source>
        <dbReference type="SAM" id="SignalP"/>
    </source>
</evidence>
<dbReference type="RefSeq" id="WP_185653172.1">
    <property type="nucleotide sequence ID" value="NZ_CP055263.1"/>
</dbReference>
<dbReference type="EMBL" id="CP055263">
    <property type="protein sequence ID" value="QNF29646.1"/>
    <property type="molecule type" value="Genomic_DNA"/>
</dbReference>
<evidence type="ECO:0000313" key="3">
    <source>
        <dbReference type="EMBL" id="QNF29646.1"/>
    </source>
</evidence>
<feature type="compositionally biased region" description="Low complexity" evidence="1">
    <location>
        <begin position="54"/>
        <end position="74"/>
    </location>
</feature>
<sequence length="408" mass="45359">MKRFTILLVLLSLFSFQNIAEAHSGRTDSSGGHNCSDKSKAKGLCTGYHKHNGGSDSSSSSSSSSSGTSATTQSWDKDCSDFSSYEEVVEYWNSKGYSKTNDPEKLDGWGNAVDDGIPCEAPSGYDTSKINGSEAQLAKVTAEKDSAKGESEGYTVGLNDGSNGKGENLNITGSEAYVESYKDSYQKGYEEGLQKFESEKKKANEAGLALGSKQDKLVVPEVYQKKEQLRTAFEEGFNKGVATRDEAKKKEFEDKGYKNGLEDKHDEPKDVKEIYIDAYTVGYKKGQAELKEKYIKEGYDGALTMLEYKAPDYENEKYIEWYKEGFESNKEIKSIQEAAYNQGLSGEKYSVPKTYTKSEVIYKHYYDQGYEDYETEKKEDTATTAGGLGVIILGWLARRFYVAKKMVG</sequence>
<evidence type="ECO:0000313" key="4">
    <source>
        <dbReference type="Proteomes" id="UP000515490"/>
    </source>
</evidence>